<gene>
    <name evidence="1" type="ORF">AVDCRST_MAG28-3732</name>
</gene>
<protein>
    <submittedName>
        <fullName evidence="1">Uncharacterized protein</fullName>
    </submittedName>
</protein>
<dbReference type="EMBL" id="CADCVE010000096">
    <property type="protein sequence ID" value="CAA9464036.1"/>
    <property type="molecule type" value="Genomic_DNA"/>
</dbReference>
<accession>A0A6J4REZ5</accession>
<sequence length="29" mass="3285">MFVIGVLPITGGMLPITLLLTRRSVWFRP</sequence>
<name>A0A6J4REZ5_9ACTN</name>
<dbReference type="AlphaFoldDB" id="A0A6J4REZ5"/>
<reference evidence="1" key="1">
    <citation type="submission" date="2020-02" db="EMBL/GenBank/DDBJ databases">
        <authorList>
            <person name="Meier V. D."/>
        </authorList>
    </citation>
    <scope>NUCLEOTIDE SEQUENCE</scope>
    <source>
        <strain evidence="1">AVDCRST_MAG28</strain>
    </source>
</reference>
<evidence type="ECO:0000313" key="1">
    <source>
        <dbReference type="EMBL" id="CAA9464036.1"/>
    </source>
</evidence>
<organism evidence="1">
    <name type="scientific">uncultured Rubrobacteraceae bacterium</name>
    <dbReference type="NCBI Taxonomy" id="349277"/>
    <lineage>
        <taxon>Bacteria</taxon>
        <taxon>Bacillati</taxon>
        <taxon>Actinomycetota</taxon>
        <taxon>Rubrobacteria</taxon>
        <taxon>Rubrobacterales</taxon>
        <taxon>Rubrobacteraceae</taxon>
        <taxon>environmental samples</taxon>
    </lineage>
</organism>
<proteinExistence type="predicted"/>